<feature type="compositionally biased region" description="Low complexity" evidence="4">
    <location>
        <begin position="122"/>
        <end position="132"/>
    </location>
</feature>
<dbReference type="InterPro" id="IPR000424">
    <property type="entry name" value="Primosome_PriB/ssb"/>
</dbReference>
<evidence type="ECO:0000256" key="3">
    <source>
        <dbReference type="PIRNR" id="PIRNR002070"/>
    </source>
</evidence>
<evidence type="ECO:0000313" key="6">
    <source>
        <dbReference type="Proteomes" id="UP001055868"/>
    </source>
</evidence>
<dbReference type="EMBL" id="CP097218">
    <property type="protein sequence ID" value="UQN30535.1"/>
    <property type="molecule type" value="Genomic_DNA"/>
</dbReference>
<evidence type="ECO:0000256" key="2">
    <source>
        <dbReference type="HAMAP-Rule" id="MF_00984"/>
    </source>
</evidence>
<reference evidence="5" key="1">
    <citation type="submission" date="2022-05" db="EMBL/GenBank/DDBJ databases">
        <title>Genomic analysis of Brachybacterium sp. CBA3104.</title>
        <authorList>
            <person name="Roh S.W."/>
            <person name="Kim Y.B."/>
            <person name="Kim Y."/>
        </authorList>
    </citation>
    <scope>NUCLEOTIDE SEQUENCE</scope>
    <source>
        <strain evidence="5">CBA3104</strain>
    </source>
</reference>
<feature type="compositionally biased region" description="Low complexity" evidence="4">
    <location>
        <begin position="140"/>
        <end position="153"/>
    </location>
</feature>
<comment type="subunit">
    <text evidence="2">Homotetramer.</text>
</comment>
<dbReference type="SUPFAM" id="SSF50249">
    <property type="entry name" value="Nucleic acid-binding proteins"/>
    <property type="match status" value="1"/>
</dbReference>
<protein>
    <recommendedName>
        <fullName evidence="2 3">Single-stranded DNA-binding protein</fullName>
        <shortName evidence="2">SSB</shortName>
    </recommendedName>
</protein>
<dbReference type="Proteomes" id="UP001055868">
    <property type="component" value="Chromosome"/>
</dbReference>
<evidence type="ECO:0000256" key="1">
    <source>
        <dbReference type="ARBA" id="ARBA00023125"/>
    </source>
</evidence>
<keyword evidence="6" id="KW-1185">Reference proteome</keyword>
<accession>A0ABY4NB64</accession>
<evidence type="ECO:0000313" key="5">
    <source>
        <dbReference type="EMBL" id="UQN30535.1"/>
    </source>
</evidence>
<dbReference type="GO" id="GO:0003677">
    <property type="term" value="F:DNA binding"/>
    <property type="evidence" value="ECO:0007669"/>
    <property type="project" value="UniProtKB-KW"/>
</dbReference>
<proteinExistence type="inferred from homology"/>
<dbReference type="InterPro" id="IPR011344">
    <property type="entry name" value="ssDNA-bd"/>
</dbReference>
<dbReference type="HAMAP" id="MF_00984">
    <property type="entry name" value="SSB"/>
    <property type="match status" value="1"/>
</dbReference>
<sequence length="162" mass="17472">MAIDGNAHVIIGQLTADPELRYTQSGVAVASGTIAHNDRVYDKDAGEWKDGDPLFIRYSYWRESGENFSESHSKGDRVLAVGKFKQNNFTDKDGNERTSIELVIEEAGPSNRYATTTATRVKGNGNKASGNKSKPKAKAKAGASSKAESSDSSSDGDDDFDF</sequence>
<evidence type="ECO:0000256" key="4">
    <source>
        <dbReference type="SAM" id="MobiDB-lite"/>
    </source>
</evidence>
<name>A0ABY4NB64_9MICO</name>
<organism evidence="5 6">
    <name type="scientific">Brachybacterium kimchii</name>
    <dbReference type="NCBI Taxonomy" id="2942909"/>
    <lineage>
        <taxon>Bacteria</taxon>
        <taxon>Bacillati</taxon>
        <taxon>Actinomycetota</taxon>
        <taxon>Actinomycetes</taxon>
        <taxon>Micrococcales</taxon>
        <taxon>Dermabacteraceae</taxon>
        <taxon>Brachybacterium</taxon>
    </lineage>
</organism>
<feature type="region of interest" description="Disordered" evidence="4">
    <location>
        <begin position="106"/>
        <end position="162"/>
    </location>
</feature>
<gene>
    <name evidence="5" type="primary">ssb</name>
    <name evidence="5" type="ORF">M4486_04280</name>
</gene>
<dbReference type="PROSITE" id="PS50935">
    <property type="entry name" value="SSB"/>
    <property type="match status" value="1"/>
</dbReference>
<dbReference type="NCBIfam" id="TIGR00621">
    <property type="entry name" value="ssb"/>
    <property type="match status" value="1"/>
</dbReference>
<dbReference type="Gene3D" id="2.40.50.140">
    <property type="entry name" value="Nucleic acid-binding proteins"/>
    <property type="match status" value="1"/>
</dbReference>
<dbReference type="Pfam" id="PF00436">
    <property type="entry name" value="SSB"/>
    <property type="match status" value="1"/>
</dbReference>
<dbReference type="InterPro" id="IPR012340">
    <property type="entry name" value="NA-bd_OB-fold"/>
</dbReference>
<dbReference type="CDD" id="cd04496">
    <property type="entry name" value="SSB_OBF"/>
    <property type="match status" value="1"/>
</dbReference>
<dbReference type="RefSeq" id="WP_249479913.1">
    <property type="nucleotide sequence ID" value="NZ_CP097218.1"/>
</dbReference>
<keyword evidence="1 2" id="KW-0238">DNA-binding</keyword>
<comment type="caution">
    <text evidence="2">Lacks conserved residue(s) required for the propagation of feature annotation.</text>
</comment>
<dbReference type="PIRSF" id="PIRSF002070">
    <property type="entry name" value="SSB"/>
    <property type="match status" value="1"/>
</dbReference>